<evidence type="ECO:0000313" key="2">
    <source>
        <dbReference type="Proteomes" id="UP000745859"/>
    </source>
</evidence>
<dbReference type="Proteomes" id="UP000745859">
    <property type="component" value="Unassembled WGS sequence"/>
</dbReference>
<dbReference type="Gene3D" id="2.60.40.10">
    <property type="entry name" value="Immunoglobulins"/>
    <property type="match status" value="1"/>
</dbReference>
<keyword evidence="2" id="KW-1185">Reference proteome</keyword>
<comment type="caution">
    <text evidence="1">The sequence shown here is derived from an EMBL/GenBank/DDBJ whole genome shotgun (WGS) entry which is preliminary data.</text>
</comment>
<name>A0ABX0UFT4_9FLAO</name>
<dbReference type="PROSITE" id="PS51257">
    <property type="entry name" value="PROKAR_LIPOPROTEIN"/>
    <property type="match status" value="1"/>
</dbReference>
<dbReference type="InterPro" id="IPR013783">
    <property type="entry name" value="Ig-like_fold"/>
</dbReference>
<reference evidence="1 2" key="1">
    <citation type="submission" date="2020-03" db="EMBL/GenBank/DDBJ databases">
        <title>Genomic Encyclopedia of Type Strains, Phase IV (KMG-IV): sequencing the most valuable type-strain genomes for metagenomic binning, comparative biology and taxonomic classification.</title>
        <authorList>
            <person name="Goeker M."/>
        </authorList>
    </citation>
    <scope>NUCLEOTIDE SEQUENCE [LARGE SCALE GENOMIC DNA]</scope>
    <source>
        <strain evidence="1 2">DSM 101599</strain>
    </source>
</reference>
<gene>
    <name evidence="1" type="ORF">FHR24_002343</name>
</gene>
<dbReference type="EMBL" id="JAASQL010000003">
    <property type="protein sequence ID" value="NIJ45872.1"/>
    <property type="molecule type" value="Genomic_DNA"/>
</dbReference>
<dbReference type="RefSeq" id="WP_167188816.1">
    <property type="nucleotide sequence ID" value="NZ_JAASQL010000003.1"/>
</dbReference>
<organism evidence="1 2">
    <name type="scientific">Wenyingzhuangia heitensis</name>
    <dbReference type="NCBI Taxonomy" id="1487859"/>
    <lineage>
        <taxon>Bacteria</taxon>
        <taxon>Pseudomonadati</taxon>
        <taxon>Bacteroidota</taxon>
        <taxon>Flavobacteriia</taxon>
        <taxon>Flavobacteriales</taxon>
        <taxon>Flavobacteriaceae</taxon>
        <taxon>Wenyingzhuangia</taxon>
    </lineage>
</organism>
<accession>A0ABX0UFT4</accession>
<dbReference type="SUPFAM" id="SSF49265">
    <property type="entry name" value="Fibronectin type III"/>
    <property type="match status" value="1"/>
</dbReference>
<evidence type="ECO:0000313" key="1">
    <source>
        <dbReference type="EMBL" id="NIJ45872.1"/>
    </source>
</evidence>
<sequence length="230" mass="25500">MKNIKNLAIGLILLIAISCGGNKDSEEMVLEPQKAVLVYPAENEECEGGIVVSDTEAVLEFKWQKAENADSYLLKVESLNTGVVKEFTANTNFKEVNLLRGVPYSWSVVSLKKGSQITATSSLWEFYMAAEGVENYIPFPAKLLNPTNEEIIVTSSVTIEWSGNDVDNDIKEYELYLDTNSNPTTKHATTNLQTVENISLITGTTYYWKVVTKDLAGNSSNSQVYSFTLE</sequence>
<protein>
    <recommendedName>
        <fullName evidence="3">Fibronectin type-III domain-containing protein</fullName>
    </recommendedName>
</protein>
<proteinExistence type="predicted"/>
<evidence type="ECO:0008006" key="3">
    <source>
        <dbReference type="Google" id="ProtNLM"/>
    </source>
</evidence>
<dbReference type="InterPro" id="IPR036116">
    <property type="entry name" value="FN3_sf"/>
</dbReference>